<keyword evidence="2" id="KW-1185">Reference proteome</keyword>
<organism evidence="1 2">
    <name type="scientific">Pseudomonas karstica</name>
    <dbReference type="NCBI Taxonomy" id="1055468"/>
    <lineage>
        <taxon>Bacteria</taxon>
        <taxon>Pseudomonadati</taxon>
        <taxon>Pseudomonadota</taxon>
        <taxon>Gammaproteobacteria</taxon>
        <taxon>Pseudomonadales</taxon>
        <taxon>Pseudomonadaceae</taxon>
        <taxon>Pseudomonas</taxon>
    </lineage>
</organism>
<sequence length="140" mass="16072">MTYFDEDLTNTLKKIGVVYKQLSESDHKKLIHQIQQKVIFIGNQIDWSTLKNPCNLNSIEKTNALTQISEKLKTLATQNVIFLGDSAIDHAYSIEISDIKEAVDIFSEIPQHTYIFPENLRWIACLSLEGHIDYADFPED</sequence>
<evidence type="ECO:0000313" key="1">
    <source>
        <dbReference type="EMBL" id="MTD20992.1"/>
    </source>
</evidence>
<reference evidence="1 2" key="1">
    <citation type="submission" date="2019-11" db="EMBL/GenBank/DDBJ databases">
        <title>Pseudmonas karstica sp. nov. and Pseudomonas spelaei sp. nov. from caves.</title>
        <authorList>
            <person name="Zeman M."/>
        </authorList>
    </citation>
    <scope>NUCLEOTIDE SEQUENCE [LARGE SCALE GENOMIC DNA]</scope>
    <source>
        <strain evidence="1 2">CCM 7891</strain>
    </source>
</reference>
<dbReference type="Proteomes" id="UP000431485">
    <property type="component" value="Unassembled WGS sequence"/>
</dbReference>
<name>A0A7X2RW26_9PSED</name>
<dbReference type="EMBL" id="WLYI01000025">
    <property type="protein sequence ID" value="MTD20992.1"/>
    <property type="molecule type" value="Genomic_DNA"/>
</dbReference>
<dbReference type="OrthoDB" id="8481305at2"/>
<comment type="caution">
    <text evidence="1">The sequence shown here is derived from an EMBL/GenBank/DDBJ whole genome shotgun (WGS) entry which is preliminary data.</text>
</comment>
<protein>
    <submittedName>
        <fullName evidence="1">Uncharacterized protein</fullName>
    </submittedName>
</protein>
<evidence type="ECO:0000313" key="2">
    <source>
        <dbReference type="Proteomes" id="UP000431485"/>
    </source>
</evidence>
<dbReference type="AlphaFoldDB" id="A0A7X2RW26"/>
<gene>
    <name evidence="1" type="ORF">GIR22_17865</name>
</gene>
<proteinExistence type="predicted"/>
<accession>A0A7X2RW26</accession>
<dbReference type="RefSeq" id="WP_154744627.1">
    <property type="nucleotide sequence ID" value="NZ_JBHSTG010000028.1"/>
</dbReference>